<keyword evidence="12" id="KW-0449">Lipoprotein</keyword>
<keyword evidence="4 11" id="KW-0285">Flavoprotein</keyword>
<evidence type="ECO:0000256" key="4">
    <source>
        <dbReference type="ARBA" id="ARBA00022630"/>
    </source>
</evidence>
<evidence type="ECO:0000256" key="6">
    <source>
        <dbReference type="ARBA" id="ARBA00022723"/>
    </source>
</evidence>
<comment type="cofactor">
    <cofactor evidence="1">
        <name>Mg(2+)</name>
        <dbReference type="ChEBI" id="CHEBI:18420"/>
    </cofactor>
</comment>
<dbReference type="Pfam" id="PF02424">
    <property type="entry name" value="ApbE"/>
    <property type="match status" value="1"/>
</dbReference>
<sequence length="345" mass="39310">MNSKTAETHVTDCFRTMNTEVEVQFTFGKDVYLYDGKPLQHVVRRWFENNERRFSRFLPSSELSQLNGTIGWMQVSAAMAEVLELAQRFYVITGGIFNPAILQSLEQSGYDVSFENLQGKKLRSQHNQERTYDAVSTGYILHSRTRFVSREPETRLDLGGIVKGWSVQRIADWLRHRVERGCINAGGDIAVWNSRGEPGKYWNISISDPADSSRDIGHFALENGAIATSSTMKRRWTNVRGEELHHIIDPRTMMPANSEVIQCTAIGRQTTECEMIAKTFCILGMTEGLHWVKRHYPTSELVWVTESGAIHYYGSHRLLSSRWKSFCPDVIHTGDGDLLEVISDD</sequence>
<evidence type="ECO:0000256" key="5">
    <source>
        <dbReference type="ARBA" id="ARBA00022679"/>
    </source>
</evidence>
<dbReference type="PANTHER" id="PTHR30040">
    <property type="entry name" value="THIAMINE BIOSYNTHESIS LIPOPROTEIN APBE"/>
    <property type="match status" value="1"/>
</dbReference>
<organism evidence="12 13">
    <name type="scientific">Paenibacillus sediminis</name>
    <dbReference type="NCBI Taxonomy" id="664909"/>
    <lineage>
        <taxon>Bacteria</taxon>
        <taxon>Bacillati</taxon>
        <taxon>Bacillota</taxon>
        <taxon>Bacilli</taxon>
        <taxon>Bacillales</taxon>
        <taxon>Paenibacillaceae</taxon>
        <taxon>Paenibacillus</taxon>
    </lineage>
</organism>
<dbReference type="SUPFAM" id="SSF143631">
    <property type="entry name" value="ApbE-like"/>
    <property type="match status" value="1"/>
</dbReference>
<evidence type="ECO:0000313" key="12">
    <source>
        <dbReference type="EMBL" id="MBP1937862.1"/>
    </source>
</evidence>
<evidence type="ECO:0000256" key="1">
    <source>
        <dbReference type="ARBA" id="ARBA00001946"/>
    </source>
</evidence>
<dbReference type="EC" id="2.7.1.180" evidence="2 11"/>
<dbReference type="EMBL" id="JAGGKP010000008">
    <property type="protein sequence ID" value="MBP1937862.1"/>
    <property type="molecule type" value="Genomic_DNA"/>
</dbReference>
<dbReference type="InterPro" id="IPR003374">
    <property type="entry name" value="ApbE-like_sf"/>
</dbReference>
<dbReference type="InterPro" id="IPR024932">
    <property type="entry name" value="ApbE"/>
</dbReference>
<name>A0ABS4H5Q9_9BACL</name>
<keyword evidence="8 11" id="KW-0460">Magnesium</keyword>
<keyword evidence="6 11" id="KW-0479">Metal-binding</keyword>
<protein>
    <recommendedName>
        <fullName evidence="3 11">FAD:protein FMN transferase</fullName>
        <ecNumber evidence="2 11">2.7.1.180</ecNumber>
    </recommendedName>
    <alternativeName>
        <fullName evidence="9 11">Flavin transferase</fullName>
    </alternativeName>
</protein>
<evidence type="ECO:0000313" key="13">
    <source>
        <dbReference type="Proteomes" id="UP001519273"/>
    </source>
</evidence>
<dbReference type="Proteomes" id="UP001519273">
    <property type="component" value="Unassembled WGS sequence"/>
</dbReference>
<keyword evidence="7 11" id="KW-0274">FAD</keyword>
<evidence type="ECO:0000256" key="10">
    <source>
        <dbReference type="ARBA" id="ARBA00048540"/>
    </source>
</evidence>
<gene>
    <name evidence="12" type="ORF">J2Z20_002779</name>
</gene>
<dbReference type="PIRSF" id="PIRSF006268">
    <property type="entry name" value="ApbE"/>
    <property type="match status" value="1"/>
</dbReference>
<reference evidence="12 13" key="1">
    <citation type="submission" date="2021-03" db="EMBL/GenBank/DDBJ databases">
        <title>Genomic Encyclopedia of Type Strains, Phase IV (KMG-IV): sequencing the most valuable type-strain genomes for metagenomic binning, comparative biology and taxonomic classification.</title>
        <authorList>
            <person name="Goeker M."/>
        </authorList>
    </citation>
    <scope>NUCLEOTIDE SEQUENCE [LARGE SCALE GENOMIC DNA]</scope>
    <source>
        <strain evidence="12 13">DSM 23491</strain>
    </source>
</reference>
<evidence type="ECO:0000256" key="3">
    <source>
        <dbReference type="ARBA" id="ARBA00016337"/>
    </source>
</evidence>
<evidence type="ECO:0000256" key="2">
    <source>
        <dbReference type="ARBA" id="ARBA00011955"/>
    </source>
</evidence>
<evidence type="ECO:0000256" key="7">
    <source>
        <dbReference type="ARBA" id="ARBA00022827"/>
    </source>
</evidence>
<dbReference type="Gene3D" id="3.10.520.10">
    <property type="entry name" value="ApbE-like domains"/>
    <property type="match status" value="1"/>
</dbReference>
<evidence type="ECO:0000256" key="8">
    <source>
        <dbReference type="ARBA" id="ARBA00022842"/>
    </source>
</evidence>
<keyword evidence="13" id="KW-1185">Reference proteome</keyword>
<evidence type="ECO:0000256" key="9">
    <source>
        <dbReference type="ARBA" id="ARBA00031306"/>
    </source>
</evidence>
<dbReference type="PANTHER" id="PTHR30040:SF2">
    <property type="entry name" value="FAD:PROTEIN FMN TRANSFERASE"/>
    <property type="match status" value="1"/>
</dbReference>
<accession>A0ABS4H5Q9</accession>
<dbReference type="RefSeq" id="WP_209851284.1">
    <property type="nucleotide sequence ID" value="NZ_CBCRVE010000009.1"/>
</dbReference>
<evidence type="ECO:0000256" key="11">
    <source>
        <dbReference type="PIRNR" id="PIRNR006268"/>
    </source>
</evidence>
<comment type="catalytic activity">
    <reaction evidence="10 11">
        <text>L-threonyl-[protein] + FAD = FMN-L-threonyl-[protein] + AMP + H(+)</text>
        <dbReference type="Rhea" id="RHEA:36847"/>
        <dbReference type="Rhea" id="RHEA-COMP:11060"/>
        <dbReference type="Rhea" id="RHEA-COMP:11061"/>
        <dbReference type="ChEBI" id="CHEBI:15378"/>
        <dbReference type="ChEBI" id="CHEBI:30013"/>
        <dbReference type="ChEBI" id="CHEBI:57692"/>
        <dbReference type="ChEBI" id="CHEBI:74257"/>
        <dbReference type="ChEBI" id="CHEBI:456215"/>
        <dbReference type="EC" id="2.7.1.180"/>
    </reaction>
</comment>
<comment type="caution">
    <text evidence="12">The sequence shown here is derived from an EMBL/GenBank/DDBJ whole genome shotgun (WGS) entry which is preliminary data.</text>
</comment>
<comment type="similarity">
    <text evidence="11">Belongs to the ApbE family.</text>
</comment>
<keyword evidence="5 11" id="KW-0808">Transferase</keyword>
<proteinExistence type="inferred from homology"/>